<sequence length="919" mass="97263">MAEKLAMDSAKEAGWKIRWPHIRMMSQSPDLTTTTTPAAAAAAASSLSNPSPGLAPQPKHSAAKSTVGAWTQVLGFIAELAEVFETKHEERAGTAAAAATEEEEDDEEGEGVDAQDSMSEVSPQAHHAASSSPPGRTVQFMRAHPLLCLLLGWALLATTDWLVTSKAVPHLLTLLTQSAWHSPPPPSTALPFDAPRGSAWGGSSQAHFTRWLALRWESLRLGVDDMGWRVQCAVVYGLSGFVCGHALQWAVVACGSLVVLRRCLRVGVRPTVAYVTYFGVAHLALSRVVLPPAGGGEATGGCDALDLVATCAGAAPYWCAEDVCRVAAVASVAGGGSGRTGLPAQSPFADAVAAAAAQGRSLEDRRQQRTRRLHAWRQAATKGSPATDGIRVNLILALATAAAFVCAAQRVRIPGVSFVRAFALFLLLDYACRRTLATLWPSAGDRYLRGGRMAKWLAFHVLGVFVLMVAREAAMRVLAMRVWYRTVVHERRRDGVAVLGRRRRNVAGVRLVRNYAGASANQARSTQTQSNQAASAVAAAYAHRVCFLCLSGFCEKCLLSMEIWPTTAAAVPTADLHSLAEASGSGPGSGPGSRRGRSRSKQNAQHVDPLLVEPANGLPSLRSSLLTIGLLGPSAVAAAAAPLPSMALGLVRAVDASICSVSGCDPSAAVLPLIFGRFTVPEYPQSLAAAAQLMVPSSGSSLATATADNVLEAVTEQLWRRAAFLAPDQPRARILNVDTPLAVARSEVDLERSFALSLTSMGVAGGCEAQVSVLLTPCLAHLLLAHEVTAHTAVVSVPPVLAPCTASSSSLRPPQQQNQQQNQQPGADAYYDFVRVQVPRHDIVLRVNGQRWPQHQISALHAPIIIRGLVPGNSYTVCLTILGMRSAELYIRPRDLFGGNNSGNTVLVALASWVRRGRG</sequence>
<evidence type="ECO:0000313" key="1">
    <source>
        <dbReference type="EMBL" id="KAJ1894229.1"/>
    </source>
</evidence>
<comment type="caution">
    <text evidence="1">The sequence shown here is derived from an EMBL/GenBank/DDBJ whole genome shotgun (WGS) entry which is preliminary data.</text>
</comment>
<evidence type="ECO:0000313" key="2">
    <source>
        <dbReference type="Proteomes" id="UP001150581"/>
    </source>
</evidence>
<organism evidence="1 2">
    <name type="scientific">Kickxella alabastrina</name>
    <dbReference type="NCBI Taxonomy" id="61397"/>
    <lineage>
        <taxon>Eukaryota</taxon>
        <taxon>Fungi</taxon>
        <taxon>Fungi incertae sedis</taxon>
        <taxon>Zoopagomycota</taxon>
        <taxon>Kickxellomycotina</taxon>
        <taxon>Kickxellomycetes</taxon>
        <taxon>Kickxellales</taxon>
        <taxon>Kickxellaceae</taxon>
        <taxon>Kickxella</taxon>
    </lineage>
</organism>
<gene>
    <name evidence="1" type="ORF">LPJ66_005312</name>
</gene>
<keyword evidence="2" id="KW-1185">Reference proteome</keyword>
<accession>A0ACC1IH74</accession>
<protein>
    <submittedName>
        <fullName evidence="1">Uncharacterized protein</fullName>
    </submittedName>
</protein>
<dbReference type="Proteomes" id="UP001150581">
    <property type="component" value="Unassembled WGS sequence"/>
</dbReference>
<dbReference type="EMBL" id="JANBPG010000720">
    <property type="protein sequence ID" value="KAJ1894229.1"/>
    <property type="molecule type" value="Genomic_DNA"/>
</dbReference>
<reference evidence="1" key="1">
    <citation type="submission" date="2022-07" db="EMBL/GenBank/DDBJ databases">
        <title>Phylogenomic reconstructions and comparative analyses of Kickxellomycotina fungi.</title>
        <authorList>
            <person name="Reynolds N.K."/>
            <person name="Stajich J.E."/>
            <person name="Barry K."/>
            <person name="Grigoriev I.V."/>
            <person name="Crous P."/>
            <person name="Smith M.E."/>
        </authorList>
    </citation>
    <scope>NUCLEOTIDE SEQUENCE</scope>
    <source>
        <strain evidence="1">Benny 63K</strain>
    </source>
</reference>
<name>A0ACC1IH74_9FUNG</name>
<proteinExistence type="predicted"/>